<evidence type="ECO:0000256" key="1">
    <source>
        <dbReference type="ARBA" id="ARBA00006926"/>
    </source>
</evidence>
<evidence type="ECO:0000256" key="2">
    <source>
        <dbReference type="ARBA" id="ARBA00022559"/>
    </source>
</evidence>
<feature type="chain" id="PRO_5035320461" evidence="4">
    <location>
        <begin position="22"/>
        <end position="281"/>
    </location>
</feature>
<dbReference type="PANTHER" id="PTHR11592">
    <property type="entry name" value="GLUTATHIONE PEROXIDASE"/>
    <property type="match status" value="1"/>
</dbReference>
<dbReference type="Pfam" id="PF00255">
    <property type="entry name" value="GSHPx"/>
    <property type="match status" value="1"/>
</dbReference>
<dbReference type="GO" id="GO:0006979">
    <property type="term" value="P:response to oxidative stress"/>
    <property type="evidence" value="ECO:0007669"/>
    <property type="project" value="InterPro"/>
</dbReference>
<evidence type="ECO:0000256" key="3">
    <source>
        <dbReference type="ARBA" id="ARBA00023002"/>
    </source>
</evidence>
<dbReference type="SUPFAM" id="SSF52833">
    <property type="entry name" value="Thioredoxin-like"/>
    <property type="match status" value="1"/>
</dbReference>
<dbReference type="InterPro" id="IPR006311">
    <property type="entry name" value="TAT_signal"/>
</dbReference>
<organism evidence="5 6">
    <name type="scientific">Pelagomonas calceolata</name>
    <dbReference type="NCBI Taxonomy" id="35677"/>
    <lineage>
        <taxon>Eukaryota</taxon>
        <taxon>Sar</taxon>
        <taxon>Stramenopiles</taxon>
        <taxon>Ochrophyta</taxon>
        <taxon>Pelagophyceae</taxon>
        <taxon>Pelagomonadales</taxon>
        <taxon>Pelagomonadaceae</taxon>
        <taxon>Pelagomonas</taxon>
    </lineage>
</organism>
<dbReference type="PANTHER" id="PTHR11592:SF78">
    <property type="entry name" value="GLUTATHIONE PEROXIDASE"/>
    <property type="match status" value="1"/>
</dbReference>
<gene>
    <name evidence="5" type="ORF">PECAL_5P05130</name>
</gene>
<dbReference type="GO" id="GO:0004601">
    <property type="term" value="F:peroxidase activity"/>
    <property type="evidence" value="ECO:0007669"/>
    <property type="project" value="UniProtKB-KW"/>
</dbReference>
<protein>
    <submittedName>
        <fullName evidence="5">Uncharacterized protein</fullName>
    </submittedName>
</protein>
<dbReference type="EMBL" id="CAKKNE010000005">
    <property type="protein sequence ID" value="CAH0375960.1"/>
    <property type="molecule type" value="Genomic_DNA"/>
</dbReference>
<dbReference type="InterPro" id="IPR000889">
    <property type="entry name" value="Glutathione_peroxidase"/>
</dbReference>
<keyword evidence="4" id="KW-0732">Signal</keyword>
<evidence type="ECO:0000313" key="5">
    <source>
        <dbReference type="EMBL" id="CAH0375960.1"/>
    </source>
</evidence>
<dbReference type="Proteomes" id="UP000789595">
    <property type="component" value="Unassembled WGS sequence"/>
</dbReference>
<sequence>MARHTFARLAVFALAARPAAGLALDRRAALRWSAGASAGLVAEQALAADAPAAEPPAAPPAAEPKPAPAKLFDVTLPFKGKDVPLSKFRGDAHLVVNIKMDDPVAGANFNAMRYAAKEYPGLRVWAVPTEQGYYEPDVSELVRAKAYQQFGFGTYPTAVVFDKIDVVGSTRHPLYSYLATYPDPNGVGRLSLNFEKFLLDKDGRILRRYPRKFTAFDFEADINAATNGEQLPAPSAQFKDAWVKAASDAKKGEYSFRGNYNVWDQSEPSKDWDGLADLGFT</sequence>
<keyword evidence="3" id="KW-0560">Oxidoreductase</keyword>
<evidence type="ECO:0000313" key="6">
    <source>
        <dbReference type="Proteomes" id="UP000789595"/>
    </source>
</evidence>
<dbReference type="OrthoDB" id="446890at2759"/>
<keyword evidence="2" id="KW-0575">Peroxidase</keyword>
<keyword evidence="6" id="KW-1185">Reference proteome</keyword>
<dbReference type="AlphaFoldDB" id="A0A8J2WQ57"/>
<dbReference type="InterPro" id="IPR036249">
    <property type="entry name" value="Thioredoxin-like_sf"/>
</dbReference>
<feature type="signal peptide" evidence="4">
    <location>
        <begin position="1"/>
        <end position="21"/>
    </location>
</feature>
<comment type="similarity">
    <text evidence="1">Belongs to the glutathione peroxidase family.</text>
</comment>
<proteinExistence type="inferred from homology"/>
<dbReference type="PROSITE" id="PS51355">
    <property type="entry name" value="GLUTATHIONE_PEROXID_3"/>
    <property type="match status" value="1"/>
</dbReference>
<evidence type="ECO:0000256" key="4">
    <source>
        <dbReference type="SAM" id="SignalP"/>
    </source>
</evidence>
<comment type="caution">
    <text evidence="5">The sequence shown here is derived from an EMBL/GenBank/DDBJ whole genome shotgun (WGS) entry which is preliminary data.</text>
</comment>
<reference evidence="5" key="1">
    <citation type="submission" date="2021-11" db="EMBL/GenBank/DDBJ databases">
        <authorList>
            <consortium name="Genoscope - CEA"/>
            <person name="William W."/>
        </authorList>
    </citation>
    <scope>NUCLEOTIDE SEQUENCE</scope>
</reference>
<accession>A0A8J2WQ57</accession>
<name>A0A8J2WQ57_9STRA</name>
<dbReference type="Gene3D" id="3.40.30.10">
    <property type="entry name" value="Glutaredoxin"/>
    <property type="match status" value="1"/>
</dbReference>
<dbReference type="PROSITE" id="PS51318">
    <property type="entry name" value="TAT"/>
    <property type="match status" value="1"/>
</dbReference>